<dbReference type="Proteomes" id="UP000233350">
    <property type="component" value="Unassembled WGS sequence"/>
</dbReference>
<keyword evidence="1 9" id="KW-0963">Cytoplasm</keyword>
<dbReference type="GO" id="GO:0005524">
    <property type="term" value="F:ATP binding"/>
    <property type="evidence" value="ECO:0007669"/>
    <property type="project" value="UniProtKB-UniRule"/>
</dbReference>
<dbReference type="InterPro" id="IPR005118">
    <property type="entry name" value="TRCF_C"/>
</dbReference>
<dbReference type="Pfam" id="PF00271">
    <property type="entry name" value="Helicase_C"/>
    <property type="match status" value="1"/>
</dbReference>
<evidence type="ECO:0000256" key="1">
    <source>
        <dbReference type="ARBA" id="ARBA00022490"/>
    </source>
</evidence>
<comment type="similarity">
    <text evidence="9">In the N-terminal section; belongs to the UvrB family.</text>
</comment>
<keyword evidence="13" id="KW-1185">Reference proteome</keyword>
<dbReference type="PROSITE" id="PS51194">
    <property type="entry name" value="HELICASE_CTER"/>
    <property type="match status" value="1"/>
</dbReference>
<evidence type="ECO:0000313" key="12">
    <source>
        <dbReference type="EMBL" id="PKT82496.1"/>
    </source>
</evidence>
<dbReference type="Gene3D" id="3.30.2060.10">
    <property type="entry name" value="Penicillin-binding protein 1b domain"/>
    <property type="match status" value="1"/>
</dbReference>
<dbReference type="SUPFAM" id="SSF52540">
    <property type="entry name" value="P-loop containing nucleoside triphosphate hydrolases"/>
    <property type="match status" value="3"/>
</dbReference>
<evidence type="ECO:0000256" key="9">
    <source>
        <dbReference type="HAMAP-Rule" id="MF_00969"/>
    </source>
</evidence>
<keyword evidence="8 9" id="KW-0234">DNA repair</keyword>
<evidence type="ECO:0000313" key="13">
    <source>
        <dbReference type="Proteomes" id="UP000233350"/>
    </source>
</evidence>
<dbReference type="InterPro" id="IPR036101">
    <property type="entry name" value="CarD-like/TRCF_RID_sf"/>
</dbReference>
<dbReference type="InterPro" id="IPR003711">
    <property type="entry name" value="CarD-like/TRCF_RID"/>
</dbReference>
<accession>A0A2N3PL81</accession>
<dbReference type="GO" id="GO:0003678">
    <property type="term" value="F:DNA helicase activity"/>
    <property type="evidence" value="ECO:0007669"/>
    <property type="project" value="TreeGrafter"/>
</dbReference>
<dbReference type="SUPFAM" id="SSF143517">
    <property type="entry name" value="TRCF domain-like"/>
    <property type="match status" value="1"/>
</dbReference>
<keyword evidence="6 9" id="KW-0067">ATP-binding</keyword>
<dbReference type="InterPro" id="IPR011545">
    <property type="entry name" value="DEAD/DEAH_box_helicase_dom"/>
</dbReference>
<evidence type="ECO:0000256" key="4">
    <source>
        <dbReference type="ARBA" id="ARBA00022801"/>
    </source>
</evidence>
<dbReference type="GeneID" id="97289737"/>
<dbReference type="PANTHER" id="PTHR47964:SF1">
    <property type="entry name" value="ATP-DEPENDENT DNA HELICASE HOMOLOG RECG, CHLOROPLASTIC"/>
    <property type="match status" value="1"/>
</dbReference>
<feature type="domain" description="Helicase C-terminal" evidence="11">
    <location>
        <begin position="687"/>
        <end position="848"/>
    </location>
</feature>
<dbReference type="GO" id="GO:0005737">
    <property type="term" value="C:cytoplasm"/>
    <property type="evidence" value="ECO:0007669"/>
    <property type="project" value="UniProtKB-SubCell"/>
</dbReference>
<proteinExistence type="inferred from homology"/>
<dbReference type="Gene3D" id="2.40.10.170">
    <property type="match status" value="1"/>
</dbReference>
<dbReference type="SMART" id="SM00982">
    <property type="entry name" value="TRCF"/>
    <property type="match status" value="1"/>
</dbReference>
<dbReference type="SMART" id="SM00487">
    <property type="entry name" value="DEXDc"/>
    <property type="match status" value="1"/>
</dbReference>
<keyword evidence="4 9" id="KW-0378">Hydrolase</keyword>
<dbReference type="NCBIfam" id="TIGR00580">
    <property type="entry name" value="mfd"/>
    <property type="match status" value="1"/>
</dbReference>
<dbReference type="SMART" id="SM01058">
    <property type="entry name" value="CarD_TRCF"/>
    <property type="match status" value="1"/>
</dbReference>
<dbReference type="Pfam" id="PF00270">
    <property type="entry name" value="DEAD"/>
    <property type="match status" value="1"/>
</dbReference>
<dbReference type="Pfam" id="PF17757">
    <property type="entry name" value="UvrB_inter"/>
    <property type="match status" value="1"/>
</dbReference>
<dbReference type="RefSeq" id="WP_006803220.1">
    <property type="nucleotide sequence ID" value="NZ_CABKOI010000018.1"/>
</dbReference>
<dbReference type="GO" id="GO:0016787">
    <property type="term" value="F:hydrolase activity"/>
    <property type="evidence" value="ECO:0007669"/>
    <property type="project" value="UniProtKB-KW"/>
</dbReference>
<dbReference type="HAMAP" id="MF_00969">
    <property type="entry name" value="TRCF"/>
    <property type="match status" value="1"/>
</dbReference>
<dbReference type="Gene3D" id="3.40.50.11180">
    <property type="match status" value="1"/>
</dbReference>
<dbReference type="STRING" id="556267.HWAG_01523"/>
<comment type="similarity">
    <text evidence="9">In the C-terminal section; belongs to the helicase family. RecG subfamily.</text>
</comment>
<keyword evidence="7 9" id="KW-0238">DNA-binding</keyword>
<comment type="caution">
    <text evidence="12">The sequence shown here is derived from an EMBL/GenBank/DDBJ whole genome shotgun (WGS) entry which is preliminary data.</text>
</comment>
<dbReference type="InterPro" id="IPR047112">
    <property type="entry name" value="RecG/Mfd"/>
</dbReference>
<evidence type="ECO:0000256" key="3">
    <source>
        <dbReference type="ARBA" id="ARBA00022763"/>
    </source>
</evidence>
<reference evidence="12 13" key="1">
    <citation type="submission" date="2016-07" db="EMBL/GenBank/DDBJ databases">
        <title>Detection of Helicobacter winghamensis from caecal content of red fox (Vulpes vulpes).</title>
        <authorList>
            <person name="Zanoni R.G."/>
            <person name="Florio D."/>
            <person name="Caffara M."/>
            <person name="Renzi M."/>
            <person name="Parisi A."/>
            <person name="Pasquali F."/>
            <person name="Manfreda G."/>
        </authorList>
    </citation>
    <scope>NUCLEOTIDE SEQUENCE [LARGE SCALE GENOMIC DNA]</scope>
    <source>
        <strain evidence="12 13">295_13</strain>
    </source>
</reference>
<dbReference type="Gene3D" id="3.90.1150.50">
    <property type="entry name" value="Transcription-repair-coupling factor, D7 domain"/>
    <property type="match status" value="1"/>
</dbReference>
<organism evidence="12 13">
    <name type="scientific">Helicobacter winghamensis</name>
    <dbReference type="NCBI Taxonomy" id="157268"/>
    <lineage>
        <taxon>Bacteria</taxon>
        <taxon>Pseudomonadati</taxon>
        <taxon>Campylobacterota</taxon>
        <taxon>Epsilonproteobacteria</taxon>
        <taxon>Campylobacterales</taxon>
        <taxon>Helicobacteraceae</taxon>
        <taxon>Helicobacter</taxon>
    </lineage>
</organism>
<keyword evidence="5" id="KW-0347">Helicase</keyword>
<evidence type="ECO:0000259" key="11">
    <source>
        <dbReference type="PROSITE" id="PS51194"/>
    </source>
</evidence>
<evidence type="ECO:0000256" key="8">
    <source>
        <dbReference type="ARBA" id="ARBA00023204"/>
    </source>
</evidence>
<evidence type="ECO:0000256" key="7">
    <source>
        <dbReference type="ARBA" id="ARBA00023125"/>
    </source>
</evidence>
<dbReference type="GO" id="GO:0003684">
    <property type="term" value="F:damaged DNA binding"/>
    <property type="evidence" value="ECO:0007669"/>
    <property type="project" value="InterPro"/>
</dbReference>
<dbReference type="InterPro" id="IPR027417">
    <property type="entry name" value="P-loop_NTPase"/>
</dbReference>
<keyword evidence="3 9" id="KW-0227">DNA damage</keyword>
<dbReference type="OrthoDB" id="9804325at2"/>
<comment type="function">
    <text evidence="9">Couples transcription and DNA repair by recognizing RNA polymerase (RNAP) stalled at DNA lesions. Mediates ATP-dependent release of RNAP and its truncated transcript from the DNA, and recruitment of nucleotide excision repair machinery to the damaged site.</text>
</comment>
<dbReference type="EC" id="3.6.4.-" evidence="9"/>
<dbReference type="GO" id="GO:0006355">
    <property type="term" value="P:regulation of DNA-templated transcription"/>
    <property type="evidence" value="ECO:0007669"/>
    <property type="project" value="UniProtKB-UniRule"/>
</dbReference>
<dbReference type="GO" id="GO:0000716">
    <property type="term" value="P:transcription-coupled nucleotide-excision repair, DNA damage recognition"/>
    <property type="evidence" value="ECO:0007669"/>
    <property type="project" value="UniProtKB-UniRule"/>
</dbReference>
<dbReference type="PROSITE" id="PS51192">
    <property type="entry name" value="HELICASE_ATP_BIND_1"/>
    <property type="match status" value="1"/>
</dbReference>
<dbReference type="SMART" id="SM00490">
    <property type="entry name" value="HELICc"/>
    <property type="match status" value="1"/>
</dbReference>
<evidence type="ECO:0000259" key="10">
    <source>
        <dbReference type="PROSITE" id="PS51192"/>
    </source>
</evidence>
<dbReference type="CDD" id="cd17991">
    <property type="entry name" value="DEXHc_TRCF"/>
    <property type="match status" value="1"/>
</dbReference>
<dbReference type="InterPro" id="IPR001650">
    <property type="entry name" value="Helicase_C-like"/>
</dbReference>
<dbReference type="AlphaFoldDB" id="A0A2N3PL81"/>
<dbReference type="Gene3D" id="3.40.50.300">
    <property type="entry name" value="P-loop containing nucleotide triphosphate hydrolases"/>
    <property type="match status" value="2"/>
</dbReference>
<evidence type="ECO:0000256" key="2">
    <source>
        <dbReference type="ARBA" id="ARBA00022741"/>
    </source>
</evidence>
<gene>
    <name evidence="9" type="primary">mfd</name>
    <name evidence="12" type="ORF">BCM31_05790</name>
</gene>
<name>A0A2N3PL81_9HELI</name>
<evidence type="ECO:0000256" key="6">
    <source>
        <dbReference type="ARBA" id="ARBA00022840"/>
    </source>
</evidence>
<dbReference type="InterPro" id="IPR037235">
    <property type="entry name" value="TRCF-like_C_D7"/>
</dbReference>
<dbReference type="SUPFAM" id="SSF141259">
    <property type="entry name" value="CarD-like"/>
    <property type="match status" value="1"/>
</dbReference>
<keyword evidence="2 9" id="KW-0547">Nucleotide-binding</keyword>
<dbReference type="PANTHER" id="PTHR47964">
    <property type="entry name" value="ATP-DEPENDENT DNA HELICASE HOMOLOG RECG, CHLOROPLASTIC"/>
    <property type="match status" value="1"/>
</dbReference>
<dbReference type="InterPro" id="IPR004576">
    <property type="entry name" value="Mfd"/>
</dbReference>
<feature type="domain" description="Helicase ATP-binding" evidence="10">
    <location>
        <begin position="512"/>
        <end position="671"/>
    </location>
</feature>
<dbReference type="Pfam" id="PF02559">
    <property type="entry name" value="CarD_TRCF_RID"/>
    <property type="match status" value="1"/>
</dbReference>
<evidence type="ECO:0000256" key="5">
    <source>
        <dbReference type="ARBA" id="ARBA00022806"/>
    </source>
</evidence>
<dbReference type="Pfam" id="PF03461">
    <property type="entry name" value="TRCF"/>
    <property type="match status" value="1"/>
</dbReference>
<dbReference type="EMBL" id="MBPK01000003">
    <property type="protein sequence ID" value="PKT82496.1"/>
    <property type="molecule type" value="Genomic_DNA"/>
</dbReference>
<protein>
    <recommendedName>
        <fullName evidence="9">Transcription-repair-coupling factor</fullName>
        <shortName evidence="9">TRCF</shortName>
        <ecNumber evidence="9">3.6.4.-</ecNumber>
    </recommendedName>
</protein>
<dbReference type="InterPro" id="IPR041471">
    <property type="entry name" value="UvrB_inter"/>
</dbReference>
<comment type="subcellular location">
    <subcellularLocation>
        <location evidence="9">Cytoplasm</location>
    </subcellularLocation>
</comment>
<sequence length="1011" mass="114009">MQSSVYAFLKARKGEFKTRFKNGLIILCEDGRSALSCGDVAKFLGFKTFVFPDFRAAFGDDLRSYQEELSALFWTLREFYTFKGEKILFSPLYTLLHPLPNAESLLTMQLKVGDVLNLKSFKENLLYFGYEFVDLVELGGEVSMRGDIIDILTPNEQNPYRITLFDDEIESVRYFDSQTQLCSKENLDSLEIPPAFLSLNAESYENLKEAILAILQKQSILDGGSGDILGFGFWCLENLGITKDFLQDYPFVVLPNVKELAKEALGFNEQNANKLQCVFEGETLESTQEFEDFTYNFNSLQSFLEFHKQKTITILAKSEAQVRQAGIPLDAPYTFKFGVDYAINLLGKESLILSLNTPQKQQKRAKVKILLDELKVGDYVVHCDYGIAIFSGITQANIFGATRDFIALRYLGEDKLLLPVENLDRIDRYIADSGGIPILDKLGKGSFAKLKEKVKEKLFVIANAIIALAAKRELIDGVVFDVQKEEILLFQNKSGFHYTEDQTQAVNEIFKDLSSGKVMDRLLSGDVGFGKTEVAMNAMFVAFLSGFQSAMIVPTTLLAYQHFNTLKERFVPFGFKLARLDRYVSTKEKKQILRDLKNGELNAVVGTHALLSAEFKNLALMVVDEEHKFGVKQKEKIKDLSQNIHLLSMSATPIPRTLNMALSHIKGLSELKTPPSERQATRTFVKQLDDTLLKEIIMREMRRGGQMFYIHNSIATIRQKKEEILRVLPTLKIAILHSQIPAQEAEDIVLEFAKGTYQILLCTSIVESGIHLPNANTILVDNANYFGIADLHQLRGRVGRGNKEGFCYLLIEDFESITEDAKKRLLALEKNSFLGSGGALAYHDLEIRGGGNLLGEAQSGHIKNIGYSLYLRMLEDAIFALSGNVAQKEANVEVKLSVTAFLNAELIESERLRLEIYRRLSKCQEEKAVFAIEGEIEERFGRLDIYTRQFLDLIRIKIVARNCGIASIMNYQQNISFTSNNGDKISIKASSKDEDDVLKAVFLHLEKLQKG</sequence>
<dbReference type="InterPro" id="IPR014001">
    <property type="entry name" value="Helicase_ATP-bd"/>
</dbReference>